<reference evidence="4" key="1">
    <citation type="journal article" date="2019" name="Mol. Biol. Evol.">
        <title>Blast fungal genomes show frequent chromosomal changes, gene gains and losses, and effector gene turnover.</title>
        <authorList>
            <person name="Gomez Luciano L.B."/>
            <person name="Jason Tsai I."/>
            <person name="Chuma I."/>
            <person name="Tosa Y."/>
            <person name="Chen Y.H."/>
            <person name="Li J.Y."/>
            <person name="Li M.Y."/>
            <person name="Jade Lu M.Y."/>
            <person name="Nakayashiki H."/>
            <person name="Li W.H."/>
        </authorList>
    </citation>
    <scope>NUCLEOTIDE SEQUENCE</scope>
    <source>
        <strain evidence="4">NI907</strain>
    </source>
</reference>
<proteinExistence type="predicted"/>
<organism evidence="3 4">
    <name type="scientific">Pyricularia grisea</name>
    <name type="common">Crabgrass-specific blast fungus</name>
    <name type="synonym">Magnaporthe grisea</name>
    <dbReference type="NCBI Taxonomy" id="148305"/>
    <lineage>
        <taxon>Eukaryota</taxon>
        <taxon>Fungi</taxon>
        <taxon>Dikarya</taxon>
        <taxon>Ascomycota</taxon>
        <taxon>Pezizomycotina</taxon>
        <taxon>Sordariomycetes</taxon>
        <taxon>Sordariomycetidae</taxon>
        <taxon>Magnaporthales</taxon>
        <taxon>Pyriculariaceae</taxon>
        <taxon>Pyricularia</taxon>
    </lineage>
</organism>
<feature type="transmembrane region" description="Helical" evidence="2">
    <location>
        <begin position="73"/>
        <end position="99"/>
    </location>
</feature>
<feature type="compositionally biased region" description="Basic and acidic residues" evidence="1">
    <location>
        <begin position="1"/>
        <end position="10"/>
    </location>
</feature>
<reference evidence="4" key="3">
    <citation type="submission" date="2025-08" db="UniProtKB">
        <authorList>
            <consortium name="RefSeq"/>
        </authorList>
    </citation>
    <scope>IDENTIFICATION</scope>
    <source>
        <strain evidence="4">NI907</strain>
    </source>
</reference>
<evidence type="ECO:0008006" key="5">
    <source>
        <dbReference type="Google" id="ProtNLM"/>
    </source>
</evidence>
<evidence type="ECO:0000313" key="3">
    <source>
        <dbReference type="Proteomes" id="UP000515153"/>
    </source>
</evidence>
<reference evidence="4" key="2">
    <citation type="submission" date="2019-10" db="EMBL/GenBank/DDBJ databases">
        <authorList>
            <consortium name="NCBI Genome Project"/>
        </authorList>
    </citation>
    <scope>NUCLEOTIDE SEQUENCE</scope>
    <source>
        <strain evidence="4">NI907</strain>
    </source>
</reference>
<dbReference type="RefSeq" id="XP_030987817.1">
    <property type="nucleotide sequence ID" value="XM_031121094.1"/>
</dbReference>
<feature type="region of interest" description="Disordered" evidence="1">
    <location>
        <begin position="114"/>
        <end position="150"/>
    </location>
</feature>
<feature type="compositionally biased region" description="Low complexity" evidence="1">
    <location>
        <begin position="114"/>
        <end position="124"/>
    </location>
</feature>
<evidence type="ECO:0000256" key="1">
    <source>
        <dbReference type="SAM" id="MobiDB-lite"/>
    </source>
</evidence>
<name>A0A6P8BL49_PYRGI</name>
<dbReference type="GeneID" id="41956008"/>
<keyword evidence="2" id="KW-0812">Transmembrane</keyword>
<gene>
    <name evidence="4" type="ORF">PgNI_01017</name>
</gene>
<sequence length="282" mass="29600">MYNYDRRAVPEDSGVDSPVPSYSHISSQAPHSHVYSPYSGSVSKSLLGVHEASAEYPIRDEQRKSVPFGMRPVVFAAIFLLGGILIGGAIVGGVVGSVMASRVQTAKESAAAAATAATTTTPTTTTPPTPAAPASTSFPGPAEGPFRDYTTPSAKDIETLQLSCPRLDGTSFTGFDSKRFKIACGVDESGPGREAAGEIKDVSVFVAYNYADCLNACTTYNRLSGRDPARPSSLICRAAVFRRSLNDNIALREGGNCFLKNGTRASGNPGRLNNGLLTGQLL</sequence>
<dbReference type="AlphaFoldDB" id="A0A6P8BL49"/>
<accession>A0A6P8BL49</accession>
<evidence type="ECO:0000256" key="2">
    <source>
        <dbReference type="SAM" id="Phobius"/>
    </source>
</evidence>
<feature type="region of interest" description="Disordered" evidence="1">
    <location>
        <begin position="1"/>
        <end position="31"/>
    </location>
</feature>
<dbReference type="Proteomes" id="UP000515153">
    <property type="component" value="Unplaced"/>
</dbReference>
<dbReference type="KEGG" id="pgri:PgNI_01017"/>
<keyword evidence="3" id="KW-1185">Reference proteome</keyword>
<keyword evidence="2" id="KW-0472">Membrane</keyword>
<evidence type="ECO:0000313" key="4">
    <source>
        <dbReference type="RefSeq" id="XP_030987817.1"/>
    </source>
</evidence>
<keyword evidence="2" id="KW-1133">Transmembrane helix</keyword>
<protein>
    <recommendedName>
        <fullName evidence="5">Apple domain-containing protein</fullName>
    </recommendedName>
</protein>